<accession>A0A9X2KKB7</accession>
<keyword evidence="1" id="KW-0472">Membrane</keyword>
<proteinExistence type="predicted"/>
<evidence type="ECO:0000313" key="2">
    <source>
        <dbReference type="EMBL" id="MCP3729580.1"/>
    </source>
</evidence>
<gene>
    <name evidence="2" type="ORF">M9978_03985</name>
</gene>
<reference evidence="2" key="1">
    <citation type="submission" date="2022-05" db="EMBL/GenBank/DDBJ databases">
        <title>Sphingomonas sp. strain MG17 Genome sequencing and assembly.</title>
        <authorList>
            <person name="Kim I."/>
        </authorList>
    </citation>
    <scope>NUCLEOTIDE SEQUENCE</scope>
    <source>
        <strain evidence="2">MG17</strain>
    </source>
</reference>
<keyword evidence="1" id="KW-0812">Transmembrane</keyword>
<dbReference type="AlphaFoldDB" id="A0A9X2KKB7"/>
<dbReference type="RefSeq" id="WP_254291563.1">
    <property type="nucleotide sequence ID" value="NZ_JAMLDX010000002.1"/>
</dbReference>
<comment type="caution">
    <text evidence="2">The sequence shown here is derived from an EMBL/GenBank/DDBJ whole genome shotgun (WGS) entry which is preliminary data.</text>
</comment>
<keyword evidence="1" id="KW-1133">Transmembrane helix</keyword>
<evidence type="ECO:0000313" key="3">
    <source>
        <dbReference type="Proteomes" id="UP001139451"/>
    </source>
</evidence>
<sequence>MSDDKPAARPSLDPRWKNAGIAAAVLLAPGGFILGGLLIARALKKRREAAEDQIQPSKT</sequence>
<name>A0A9X2KKB7_9SPHN</name>
<organism evidence="2 3">
    <name type="scientific">Sphingomonas tagetis</name>
    <dbReference type="NCBI Taxonomy" id="2949092"/>
    <lineage>
        <taxon>Bacteria</taxon>
        <taxon>Pseudomonadati</taxon>
        <taxon>Pseudomonadota</taxon>
        <taxon>Alphaproteobacteria</taxon>
        <taxon>Sphingomonadales</taxon>
        <taxon>Sphingomonadaceae</taxon>
        <taxon>Sphingomonas</taxon>
    </lineage>
</organism>
<evidence type="ECO:0000256" key="1">
    <source>
        <dbReference type="SAM" id="Phobius"/>
    </source>
</evidence>
<feature type="transmembrane region" description="Helical" evidence="1">
    <location>
        <begin position="20"/>
        <end position="40"/>
    </location>
</feature>
<protein>
    <submittedName>
        <fullName evidence="2">Uncharacterized protein</fullName>
    </submittedName>
</protein>
<keyword evidence="3" id="KW-1185">Reference proteome</keyword>
<dbReference type="Proteomes" id="UP001139451">
    <property type="component" value="Unassembled WGS sequence"/>
</dbReference>
<dbReference type="EMBL" id="JAMLDX010000002">
    <property type="protein sequence ID" value="MCP3729580.1"/>
    <property type="molecule type" value="Genomic_DNA"/>
</dbReference>